<dbReference type="InterPro" id="IPR011928">
    <property type="entry name" value="Phage_phiJL001_Gp84"/>
</dbReference>
<gene>
    <name evidence="2" type="ORF">ONOEEDHL_01170</name>
</gene>
<protein>
    <recommendedName>
        <fullName evidence="1">Bacteriophage phiJL001 Gp84 C-terminal domain-containing protein</fullName>
    </recommendedName>
</protein>
<dbReference type="NCBIfam" id="TIGR02218">
    <property type="entry name" value="phg_TIGR02218"/>
    <property type="match status" value="1"/>
</dbReference>
<dbReference type="Proteomes" id="UP000626795">
    <property type="component" value="Unassembled WGS sequence"/>
</dbReference>
<organism evidence="2 3">
    <name type="scientific">Neisseria subflava</name>
    <dbReference type="NCBI Taxonomy" id="28449"/>
    <lineage>
        <taxon>Bacteria</taxon>
        <taxon>Pseudomonadati</taxon>
        <taxon>Pseudomonadota</taxon>
        <taxon>Betaproteobacteria</taxon>
        <taxon>Neisseriales</taxon>
        <taxon>Neisseriaceae</taxon>
        <taxon>Neisseria</taxon>
    </lineage>
</organism>
<sequence>MKSVSAELMNLLHNEDRFLMADLFTITLANGQVLRHTNFDKPVTWQGNQYEAYKLIIKRGATRTAVGLDVDSNTLQIAAEPSYRLEGLQWAEAALGGALDGARVAIERVFFRDFLTPNPEPVGTVIIFSGRVSDVSGSRSSVKVDVKSDIELLNVSSPRNIYQAGCMRTLYDGGCKVNREKFTVNGRVTANSTTGTELTCNLTQANGWFNQGVIKFTSGLNAGLTRTVKEHKDGTLSFALRLPHPPRAGDVFKVYPGCDKRQSTCKDKFQNIVHFRGFPYIPSADTVV</sequence>
<accession>A0A9X9R1G8</accession>
<dbReference type="InterPro" id="IPR018964">
    <property type="entry name" value="Phage_phiJL001_Gp84_C"/>
</dbReference>
<dbReference type="EMBL" id="CABFLZ010000049">
    <property type="protein sequence ID" value="VTY10190.1"/>
    <property type="molecule type" value="Genomic_DNA"/>
</dbReference>
<dbReference type="Pfam" id="PF09356">
    <property type="entry name" value="Phage_BR0599"/>
    <property type="match status" value="1"/>
</dbReference>
<evidence type="ECO:0000313" key="2">
    <source>
        <dbReference type="EMBL" id="VTY10190.1"/>
    </source>
</evidence>
<name>A0A9X9R1G8_NEISU</name>
<evidence type="ECO:0000259" key="1">
    <source>
        <dbReference type="Pfam" id="PF09356"/>
    </source>
</evidence>
<dbReference type="Pfam" id="PF09931">
    <property type="entry name" value="Phage_phiJL001_Gp84_N"/>
    <property type="match status" value="1"/>
</dbReference>
<comment type="caution">
    <text evidence="2">The sequence shown here is derived from an EMBL/GenBank/DDBJ whole genome shotgun (WGS) entry which is preliminary data.</text>
</comment>
<proteinExistence type="predicted"/>
<feature type="domain" description="Bacteriophage phiJL001 Gp84 C-terminal" evidence="1">
    <location>
        <begin position="207"/>
        <end position="285"/>
    </location>
</feature>
<evidence type="ECO:0000313" key="3">
    <source>
        <dbReference type="Proteomes" id="UP000626795"/>
    </source>
</evidence>
<reference evidence="2" key="1">
    <citation type="submission" date="2019-05" db="EMBL/GenBank/DDBJ databases">
        <authorList>
            <person name="Hibberd M."/>
        </authorList>
    </citation>
    <scope>NUCLEOTIDE SEQUENCE</scope>
    <source>
        <strain evidence="2">Neisseria_subflava_BgEED23</strain>
    </source>
</reference>
<dbReference type="AlphaFoldDB" id="A0A9X9R1G8"/>
<keyword evidence="3" id="KW-1185">Reference proteome</keyword>